<feature type="binding site" evidence="9 10">
    <location>
        <position position="9"/>
    </location>
    <ligand>
        <name>ATP</name>
        <dbReference type="ChEBI" id="CHEBI:30616"/>
    </ligand>
</feature>
<keyword evidence="3 9" id="KW-0597">Phosphoprotein</keyword>
<dbReference type="GO" id="GO:0006183">
    <property type="term" value="P:GTP biosynthetic process"/>
    <property type="evidence" value="ECO:0007669"/>
    <property type="project" value="UniProtKB-UniRule"/>
</dbReference>
<dbReference type="GO" id="GO:0005524">
    <property type="term" value="F:ATP binding"/>
    <property type="evidence" value="ECO:0007669"/>
    <property type="project" value="UniProtKB-UniRule"/>
</dbReference>
<comment type="cofactor">
    <cofactor evidence="1 9">
        <name>Mg(2+)</name>
        <dbReference type="ChEBI" id="CHEBI:18420"/>
    </cofactor>
</comment>
<dbReference type="GO" id="GO:0006228">
    <property type="term" value="P:UTP biosynthetic process"/>
    <property type="evidence" value="ECO:0007669"/>
    <property type="project" value="UniProtKB-UniRule"/>
</dbReference>
<dbReference type="PANTHER" id="PTHR11349">
    <property type="entry name" value="NUCLEOSIDE DIPHOSPHATE KINASE"/>
    <property type="match status" value="1"/>
</dbReference>
<dbReference type="GO" id="GO:0046872">
    <property type="term" value="F:metal ion binding"/>
    <property type="evidence" value="ECO:0007669"/>
    <property type="project" value="UniProtKB-KW"/>
</dbReference>
<dbReference type="GO" id="GO:0005737">
    <property type="term" value="C:cytoplasm"/>
    <property type="evidence" value="ECO:0007669"/>
    <property type="project" value="UniProtKB-SubCell"/>
</dbReference>
<dbReference type="Pfam" id="PF00334">
    <property type="entry name" value="NDK"/>
    <property type="match status" value="1"/>
</dbReference>
<keyword evidence="9" id="KW-0460">Magnesium</keyword>
<evidence type="ECO:0000256" key="9">
    <source>
        <dbReference type="HAMAP-Rule" id="MF_00451"/>
    </source>
</evidence>
<evidence type="ECO:0000256" key="11">
    <source>
        <dbReference type="RuleBase" id="RU004011"/>
    </source>
</evidence>
<proteinExistence type="inferred from homology"/>
<dbReference type="SUPFAM" id="SSF54919">
    <property type="entry name" value="Nucleoside diphosphate kinase, NDK"/>
    <property type="match status" value="1"/>
</dbReference>
<dbReference type="GO" id="GO:0004550">
    <property type="term" value="F:nucleoside diphosphate kinase activity"/>
    <property type="evidence" value="ECO:0007669"/>
    <property type="project" value="UniProtKB-UniRule"/>
</dbReference>
<dbReference type="PROSITE" id="PS51374">
    <property type="entry name" value="NDPK_LIKE"/>
    <property type="match status" value="1"/>
</dbReference>
<comment type="catalytic activity">
    <reaction evidence="9">
        <text>a ribonucleoside 5'-diphosphate + ATP = a ribonucleoside 5'-triphosphate + ADP</text>
        <dbReference type="Rhea" id="RHEA:18113"/>
        <dbReference type="ChEBI" id="CHEBI:30616"/>
        <dbReference type="ChEBI" id="CHEBI:57930"/>
        <dbReference type="ChEBI" id="CHEBI:61557"/>
        <dbReference type="ChEBI" id="CHEBI:456216"/>
        <dbReference type="EC" id="2.7.4.6"/>
    </reaction>
</comment>
<dbReference type="InterPro" id="IPR001564">
    <property type="entry name" value="Nucleoside_diP_kinase"/>
</dbReference>
<sequence length="131" mass="14560">MEKTFIMVKPDGVKRQLIGEIVSRFEKRGYLLTDAKIMTISRETAENHYGEHSDKPFFGELVDFITSGPVFAMIWEGENVVENARTMMGATNPKDAAPGSIRGDYAVNVGQNIIHGSDSTESAEREIGLFF</sequence>
<dbReference type="CDD" id="cd04413">
    <property type="entry name" value="NDPk_I"/>
    <property type="match status" value="1"/>
</dbReference>
<feature type="binding site" evidence="9 10">
    <location>
        <position position="85"/>
    </location>
    <ligand>
        <name>ATP</name>
        <dbReference type="ChEBI" id="CHEBI:30616"/>
    </ligand>
</feature>
<feature type="binding site" evidence="9 10">
    <location>
        <position position="57"/>
    </location>
    <ligand>
        <name>ATP</name>
        <dbReference type="ChEBI" id="CHEBI:30616"/>
    </ligand>
</feature>
<evidence type="ECO:0000256" key="4">
    <source>
        <dbReference type="ARBA" id="ARBA00022679"/>
    </source>
</evidence>
<gene>
    <name evidence="9 13" type="primary">ndk</name>
    <name evidence="13" type="ORF">HUG20_08170</name>
</gene>
<evidence type="ECO:0000256" key="8">
    <source>
        <dbReference type="ARBA" id="ARBA00047945"/>
    </source>
</evidence>
<dbReference type="GO" id="GO:0006241">
    <property type="term" value="P:CTP biosynthetic process"/>
    <property type="evidence" value="ECO:0007669"/>
    <property type="project" value="UniProtKB-UniRule"/>
</dbReference>
<feature type="modified residue" description="Phosphoserine" evidence="9">
    <location>
        <position position="122"/>
    </location>
</feature>
<keyword evidence="9" id="KW-0963">Cytoplasm</keyword>
<feature type="binding site" evidence="9 10">
    <location>
        <position position="91"/>
    </location>
    <ligand>
        <name>ATP</name>
        <dbReference type="ChEBI" id="CHEBI:30616"/>
    </ligand>
</feature>
<dbReference type="PRINTS" id="PR01243">
    <property type="entry name" value="NUCDPKINASE"/>
</dbReference>
<evidence type="ECO:0000313" key="13">
    <source>
        <dbReference type="EMBL" id="QQK79863.1"/>
    </source>
</evidence>
<comment type="catalytic activity">
    <reaction evidence="8">
        <text>dZDP + ATP = dZTP + ADP</text>
        <dbReference type="Rhea" id="RHEA:67644"/>
        <dbReference type="ChEBI" id="CHEBI:30616"/>
        <dbReference type="ChEBI" id="CHEBI:172929"/>
        <dbReference type="ChEBI" id="CHEBI:172931"/>
        <dbReference type="ChEBI" id="CHEBI:456216"/>
    </reaction>
</comment>
<dbReference type="EC" id="2.7.4.6" evidence="9"/>
<dbReference type="FunFam" id="3.30.70.141:FF:000002">
    <property type="entry name" value="Nucleoside diphosphate kinase"/>
    <property type="match status" value="1"/>
</dbReference>
<name>A0A7T7CF94_9BACI</name>
<evidence type="ECO:0000259" key="12">
    <source>
        <dbReference type="SMART" id="SM00562"/>
    </source>
</evidence>
<dbReference type="SMART" id="SM00562">
    <property type="entry name" value="NDK"/>
    <property type="match status" value="1"/>
</dbReference>
<dbReference type="RefSeq" id="WP_200089995.1">
    <property type="nucleotide sequence ID" value="NZ_CP054706.1"/>
</dbReference>
<organism evidence="13 14">
    <name type="scientific">Salicibibacter cibi</name>
    <dbReference type="NCBI Taxonomy" id="2743001"/>
    <lineage>
        <taxon>Bacteria</taxon>
        <taxon>Bacillati</taxon>
        <taxon>Bacillota</taxon>
        <taxon>Bacilli</taxon>
        <taxon>Bacillales</taxon>
        <taxon>Bacillaceae</taxon>
        <taxon>Salicibibacter</taxon>
    </lineage>
</organism>
<dbReference type="HAMAP" id="MF_00451">
    <property type="entry name" value="NDP_kinase"/>
    <property type="match status" value="1"/>
</dbReference>
<accession>A0A7T7CF94</accession>
<feature type="domain" description="Nucleoside diphosphate kinase-like" evidence="12">
    <location>
        <begin position="1"/>
        <end position="131"/>
    </location>
</feature>
<evidence type="ECO:0000256" key="6">
    <source>
        <dbReference type="ARBA" id="ARBA00023080"/>
    </source>
</evidence>
<feature type="binding site" evidence="9 10">
    <location>
        <position position="112"/>
    </location>
    <ligand>
        <name>ATP</name>
        <dbReference type="ChEBI" id="CHEBI:30616"/>
    </ligand>
</feature>
<comment type="subcellular location">
    <subcellularLocation>
        <location evidence="9">Cytoplasm</location>
    </subcellularLocation>
</comment>
<evidence type="ECO:0000256" key="5">
    <source>
        <dbReference type="ARBA" id="ARBA00022777"/>
    </source>
</evidence>
<keyword evidence="14" id="KW-1185">Reference proteome</keyword>
<comment type="catalytic activity">
    <reaction evidence="9">
        <text>a 2'-deoxyribonucleoside 5'-diphosphate + ATP = a 2'-deoxyribonucleoside 5'-triphosphate + ADP</text>
        <dbReference type="Rhea" id="RHEA:44640"/>
        <dbReference type="ChEBI" id="CHEBI:30616"/>
        <dbReference type="ChEBI" id="CHEBI:61560"/>
        <dbReference type="ChEBI" id="CHEBI:73316"/>
        <dbReference type="ChEBI" id="CHEBI:456216"/>
        <dbReference type="EC" id="2.7.4.6"/>
    </reaction>
</comment>
<protein>
    <recommendedName>
        <fullName evidence="9">Nucleoside diphosphate kinase</fullName>
        <shortName evidence="9">NDK</shortName>
        <shortName evidence="9">NDP kinase</shortName>
        <ecNumber evidence="9">2.7.4.6</ecNumber>
    </recommendedName>
    <alternativeName>
        <fullName evidence="9">Nucleoside-2-P kinase</fullName>
    </alternativeName>
</protein>
<feature type="modified residue" description="Phosphothreonine" evidence="9">
    <location>
        <position position="91"/>
    </location>
</feature>
<evidence type="ECO:0000256" key="2">
    <source>
        <dbReference type="ARBA" id="ARBA00008142"/>
    </source>
</evidence>
<comment type="similarity">
    <text evidence="2 9 10 11">Belongs to the NDK family.</text>
</comment>
<keyword evidence="6 9" id="KW-0546">Nucleotide metabolism</keyword>
<feature type="binding site" evidence="9 10">
    <location>
        <position position="102"/>
    </location>
    <ligand>
        <name>ATP</name>
        <dbReference type="ChEBI" id="CHEBI:30616"/>
    </ligand>
</feature>
<dbReference type="InterPro" id="IPR036850">
    <property type="entry name" value="NDK-like_dom_sf"/>
</dbReference>
<comment type="function">
    <text evidence="9">Major role in the synthesis of nucleoside triphosphates other than ATP. The ATP gamma phosphate is transferred to the NDP beta phosphate via a ping-pong mechanism, using a phosphorylated active-site intermediate.</text>
</comment>
<reference evidence="13 14" key="1">
    <citation type="submission" date="2020-06" db="EMBL/GenBank/DDBJ databases">
        <title>Genomic analysis of Salicibibacter sp. NKC21-4.</title>
        <authorList>
            <person name="Oh Y.J."/>
        </authorList>
    </citation>
    <scope>NUCLEOTIDE SEQUENCE [LARGE SCALE GENOMIC DNA]</scope>
    <source>
        <strain evidence="13 14">NKC21-4</strain>
    </source>
</reference>
<evidence type="ECO:0000313" key="14">
    <source>
        <dbReference type="Proteomes" id="UP000595349"/>
    </source>
</evidence>
<evidence type="ECO:0000256" key="3">
    <source>
        <dbReference type="ARBA" id="ARBA00022553"/>
    </source>
</evidence>
<keyword evidence="5 9" id="KW-0418">Kinase</keyword>
<keyword evidence="9" id="KW-0067">ATP-binding</keyword>
<comment type="subunit">
    <text evidence="9">Homotetramer.</text>
</comment>
<dbReference type="AlphaFoldDB" id="A0A7T7CF94"/>
<dbReference type="NCBIfam" id="NF001908">
    <property type="entry name" value="PRK00668.1"/>
    <property type="match status" value="1"/>
</dbReference>
<keyword evidence="9" id="KW-0479">Metal-binding</keyword>
<evidence type="ECO:0000256" key="7">
    <source>
        <dbReference type="ARBA" id="ARBA00024802"/>
    </source>
</evidence>
<comment type="function">
    <text evidence="7">(Microbial infection) Catalyzes the phosphorylation of dZDP to dZTP, when the bacterium is infected by a phage that produces the substrate for the synthesis of dZTP (2- amino-2'-deoxyadenosine 5'-triphosphate), which is then used by the phage as a DNA polymerase substrate.</text>
</comment>
<dbReference type="KEGG" id="scib:HUG20_08170"/>
<dbReference type="Gene3D" id="3.30.70.141">
    <property type="entry name" value="Nucleoside diphosphate kinase-like domain"/>
    <property type="match status" value="1"/>
</dbReference>
<dbReference type="EMBL" id="CP054706">
    <property type="protein sequence ID" value="QQK79863.1"/>
    <property type="molecule type" value="Genomic_DNA"/>
</dbReference>
<dbReference type="InterPro" id="IPR034907">
    <property type="entry name" value="NDK-like_dom"/>
</dbReference>
<keyword evidence="4 9" id="KW-0808">Transferase</keyword>
<evidence type="ECO:0000256" key="10">
    <source>
        <dbReference type="PROSITE-ProRule" id="PRU00706"/>
    </source>
</evidence>
<feature type="active site" description="Pros-phosphohistidine intermediate" evidence="9 10">
    <location>
        <position position="115"/>
    </location>
</feature>
<evidence type="ECO:0000256" key="1">
    <source>
        <dbReference type="ARBA" id="ARBA00001946"/>
    </source>
</evidence>
<dbReference type="Proteomes" id="UP000595349">
    <property type="component" value="Chromosome"/>
</dbReference>
<keyword evidence="9" id="KW-0547">Nucleotide-binding</keyword>